<evidence type="ECO:0000313" key="1">
    <source>
        <dbReference type="EMBL" id="GBM82586.1"/>
    </source>
</evidence>
<accession>A0A4Y2J092</accession>
<keyword evidence="2" id="KW-1185">Reference proteome</keyword>
<evidence type="ECO:0000313" key="2">
    <source>
        <dbReference type="Proteomes" id="UP000499080"/>
    </source>
</evidence>
<gene>
    <name evidence="1" type="ORF">AVEN_208189_1</name>
</gene>
<reference evidence="1 2" key="1">
    <citation type="journal article" date="2019" name="Sci. Rep.">
        <title>Orb-weaving spider Araneus ventricosus genome elucidates the spidroin gene catalogue.</title>
        <authorList>
            <person name="Kono N."/>
            <person name="Nakamura H."/>
            <person name="Ohtoshi R."/>
            <person name="Moran D.A.P."/>
            <person name="Shinohara A."/>
            <person name="Yoshida Y."/>
            <person name="Fujiwara M."/>
            <person name="Mori M."/>
            <person name="Tomita M."/>
            <person name="Arakawa K."/>
        </authorList>
    </citation>
    <scope>NUCLEOTIDE SEQUENCE [LARGE SCALE GENOMIC DNA]</scope>
</reference>
<proteinExistence type="predicted"/>
<protein>
    <submittedName>
        <fullName evidence="1">Uncharacterized protein</fullName>
    </submittedName>
</protein>
<dbReference type="AlphaFoldDB" id="A0A4Y2J092"/>
<dbReference type="Proteomes" id="UP000499080">
    <property type="component" value="Unassembled WGS sequence"/>
</dbReference>
<name>A0A4Y2J092_ARAVE</name>
<sequence>MTSTTLELALLSQAPGPHLSVQFSMPQAPYNGIEFRTWNPPSLPPGHRASPCSCKLHGLHRRLSSTPASRLLLKSRRFFQKLKSIIFSHGSYCATDIQKRNRVKAKRSRMKLSQHNLNNNTNFIILFLLVEVKI</sequence>
<comment type="caution">
    <text evidence="1">The sequence shown here is derived from an EMBL/GenBank/DDBJ whole genome shotgun (WGS) entry which is preliminary data.</text>
</comment>
<organism evidence="1 2">
    <name type="scientific">Araneus ventricosus</name>
    <name type="common">Orbweaver spider</name>
    <name type="synonym">Epeira ventricosa</name>
    <dbReference type="NCBI Taxonomy" id="182803"/>
    <lineage>
        <taxon>Eukaryota</taxon>
        <taxon>Metazoa</taxon>
        <taxon>Ecdysozoa</taxon>
        <taxon>Arthropoda</taxon>
        <taxon>Chelicerata</taxon>
        <taxon>Arachnida</taxon>
        <taxon>Araneae</taxon>
        <taxon>Araneomorphae</taxon>
        <taxon>Entelegynae</taxon>
        <taxon>Araneoidea</taxon>
        <taxon>Araneidae</taxon>
        <taxon>Araneus</taxon>
    </lineage>
</organism>
<dbReference type="EMBL" id="BGPR01003019">
    <property type="protein sequence ID" value="GBM82586.1"/>
    <property type="molecule type" value="Genomic_DNA"/>
</dbReference>